<organism evidence="1 2">
    <name type="scientific">Torulaspora globosa</name>
    <dbReference type="NCBI Taxonomy" id="48254"/>
    <lineage>
        <taxon>Eukaryota</taxon>
        <taxon>Fungi</taxon>
        <taxon>Dikarya</taxon>
        <taxon>Ascomycota</taxon>
        <taxon>Saccharomycotina</taxon>
        <taxon>Saccharomycetes</taxon>
        <taxon>Saccharomycetales</taxon>
        <taxon>Saccharomycetaceae</taxon>
        <taxon>Torulaspora</taxon>
    </lineage>
</organism>
<protein>
    <submittedName>
        <fullName evidence="1">Uncharacterized protein</fullName>
    </submittedName>
</protein>
<keyword evidence="2" id="KW-1185">Reference proteome</keyword>
<gene>
    <name evidence="1" type="ORF">HG536_0A01860</name>
</gene>
<sequence>MEASEMLEGLCERVERLEVVLGEVGPLSDDDLCEKVASVTRELQRVFREGQEYSEHLLQLLEIYALGDHERGEDHEVKLQAILSRYDEIFRSLKELRKLDVAYQELSKQEMDSRIPVVEIGKVQQLPALMEACNRQLVRSLSLVQRFASWNVQTNELFCELNNRLKMLERDIDSMSDYV</sequence>
<evidence type="ECO:0000313" key="1">
    <source>
        <dbReference type="EMBL" id="QLL30369.1"/>
    </source>
</evidence>
<reference evidence="1 2" key="1">
    <citation type="submission" date="2020-06" db="EMBL/GenBank/DDBJ databases">
        <title>The yeast mating-type switching endonuclease HO is a domesticated member of an unorthodox homing genetic element family.</title>
        <authorList>
            <person name="Coughlan A.Y."/>
            <person name="Lombardi L."/>
            <person name="Braun-Galleani S."/>
            <person name="Martos A.R."/>
            <person name="Galeote V."/>
            <person name="Bigey F."/>
            <person name="Dequin S."/>
            <person name="Byrne K.P."/>
            <person name="Wolfe K.H."/>
        </authorList>
    </citation>
    <scope>NUCLEOTIDE SEQUENCE [LARGE SCALE GENOMIC DNA]</scope>
    <source>
        <strain evidence="1 2">CBS764</strain>
    </source>
</reference>
<dbReference type="KEGG" id="tgb:HG536_0A01860"/>
<evidence type="ECO:0000313" key="2">
    <source>
        <dbReference type="Proteomes" id="UP000515788"/>
    </source>
</evidence>
<dbReference type="AlphaFoldDB" id="A0A7G3ZA33"/>
<dbReference type="OrthoDB" id="4038250at2759"/>
<name>A0A7G3ZA33_9SACH</name>
<dbReference type="EMBL" id="CP059246">
    <property type="protein sequence ID" value="QLL30369.1"/>
    <property type="molecule type" value="Genomic_DNA"/>
</dbReference>
<dbReference type="GeneID" id="59323466"/>
<proteinExistence type="predicted"/>
<dbReference type="Proteomes" id="UP000515788">
    <property type="component" value="Chromosome 1"/>
</dbReference>
<dbReference type="RefSeq" id="XP_037137044.1">
    <property type="nucleotide sequence ID" value="XM_037281149.1"/>
</dbReference>
<accession>A0A7G3ZA33</accession>